<dbReference type="Pfam" id="PF04055">
    <property type="entry name" value="Radical_SAM"/>
    <property type="match status" value="1"/>
</dbReference>
<dbReference type="GO" id="GO:0016491">
    <property type="term" value="F:oxidoreductase activity"/>
    <property type="evidence" value="ECO:0007669"/>
    <property type="project" value="UniProtKB-KW"/>
</dbReference>
<feature type="domain" description="4Fe-4S ferredoxin-type" evidence="8">
    <location>
        <begin position="57"/>
        <end position="89"/>
    </location>
</feature>
<evidence type="ECO:0000259" key="8">
    <source>
        <dbReference type="PROSITE" id="PS51379"/>
    </source>
</evidence>
<keyword evidence="10" id="KW-0560">Oxidoreductase</keyword>
<comment type="cofactor">
    <cofactor evidence="1">
        <name>[4Fe-4S] cluster</name>
        <dbReference type="ChEBI" id="CHEBI:49883"/>
    </cofactor>
</comment>
<evidence type="ECO:0000256" key="3">
    <source>
        <dbReference type="ARBA" id="ARBA00022691"/>
    </source>
</evidence>
<evidence type="ECO:0000256" key="1">
    <source>
        <dbReference type="ARBA" id="ARBA00001966"/>
    </source>
</evidence>
<keyword evidence="2" id="KW-0004">4Fe-4S</keyword>
<dbReference type="EMBL" id="FLUN01000001">
    <property type="protein sequence ID" value="SBV99783.1"/>
    <property type="molecule type" value="Genomic_DNA"/>
</dbReference>
<dbReference type="PANTHER" id="PTHR30352">
    <property type="entry name" value="PYRUVATE FORMATE-LYASE-ACTIVATING ENZYME"/>
    <property type="match status" value="1"/>
</dbReference>
<dbReference type="SFLD" id="SFLDG01118">
    <property type="entry name" value="activating_enzymes__group_2"/>
    <property type="match status" value="1"/>
</dbReference>
<dbReference type="InterPro" id="IPR034457">
    <property type="entry name" value="Organic_radical-activating"/>
</dbReference>
<dbReference type="EC" id="1.97.1.-" evidence="10"/>
<keyword evidence="5" id="KW-0408">Iron</keyword>
<dbReference type="NCBIfam" id="TIGR02494">
    <property type="entry name" value="PFLE_PFLC"/>
    <property type="match status" value="1"/>
</dbReference>
<evidence type="ECO:0000256" key="7">
    <source>
        <dbReference type="ARBA" id="ARBA00047365"/>
    </source>
</evidence>
<dbReference type="Pfam" id="PF13353">
    <property type="entry name" value="Fer4_12"/>
    <property type="match status" value="1"/>
</dbReference>
<feature type="domain" description="Radical SAM core" evidence="9">
    <location>
        <begin position="26"/>
        <end position="322"/>
    </location>
</feature>
<sequence length="326" mass="35579">MTEGESMKTQKRLTGRVYDIQGFSVQDGPGIRTTVFLKGCPLRCPWCHSPESQAFEPQVCWIAMRCVGVADCGRCLGVCPAGALSPGRTSQSAASGGEVRLVHIDRRLCTNCGKCAEACYPKALYVCGTDYTPEEIVERACRDMPFYERSGGGVTISGGEALSQSVFTAAVLRGLKERGVHTALDTTGFAPWKSVEAALPYTDLFLYDLKHMDSEAHRRVVGVPNELILENARRIAAAGGKLQIRIPVIPRFNDSDENIDAAAAFCRELGGAVTMVQLLPYHNLGVVKYQRIDEDRRVPEAAPPTEERMAELKARVEGFGLKVTVH</sequence>
<dbReference type="InterPro" id="IPR012839">
    <property type="entry name" value="Organic_radical_activase"/>
</dbReference>
<name>A0A212JK08_9FIRM</name>
<dbReference type="GO" id="GO:0051539">
    <property type="term" value="F:4 iron, 4 sulfur cluster binding"/>
    <property type="evidence" value="ECO:0007669"/>
    <property type="project" value="UniProtKB-KW"/>
</dbReference>
<evidence type="ECO:0000256" key="4">
    <source>
        <dbReference type="ARBA" id="ARBA00022723"/>
    </source>
</evidence>
<keyword evidence="4" id="KW-0479">Metal-binding</keyword>
<evidence type="ECO:0000256" key="6">
    <source>
        <dbReference type="ARBA" id="ARBA00023014"/>
    </source>
</evidence>
<keyword evidence="6" id="KW-0411">Iron-sulfur</keyword>
<gene>
    <name evidence="10" type="primary">bssD</name>
    <name evidence="10" type="ORF">KL86CLO1_11256</name>
</gene>
<keyword evidence="3" id="KW-0949">S-adenosyl-L-methionine</keyword>
<protein>
    <submittedName>
        <fullName evidence="10">Benzylsuccinate synthase activating enzyme</fullName>
        <ecNumber evidence="10">1.97.1.-</ecNumber>
    </submittedName>
</protein>
<dbReference type="GO" id="GO:0046872">
    <property type="term" value="F:metal ion binding"/>
    <property type="evidence" value="ECO:0007669"/>
    <property type="project" value="UniProtKB-KW"/>
</dbReference>
<dbReference type="InterPro" id="IPR040074">
    <property type="entry name" value="BssD/PflA/YjjW"/>
</dbReference>
<dbReference type="AlphaFoldDB" id="A0A212JK08"/>
<dbReference type="PROSITE" id="PS51379">
    <property type="entry name" value="4FE4S_FER_2"/>
    <property type="match status" value="2"/>
</dbReference>
<feature type="domain" description="4Fe-4S ferredoxin-type" evidence="8">
    <location>
        <begin position="100"/>
        <end position="129"/>
    </location>
</feature>
<dbReference type="SFLD" id="SFLDS00029">
    <property type="entry name" value="Radical_SAM"/>
    <property type="match status" value="1"/>
</dbReference>
<dbReference type="PANTHER" id="PTHR30352:SF4">
    <property type="entry name" value="PYRUVATE FORMATE-LYASE 2-ACTIVATING ENZYME"/>
    <property type="match status" value="1"/>
</dbReference>
<dbReference type="Gene3D" id="3.30.70.20">
    <property type="match status" value="1"/>
</dbReference>
<reference evidence="10" key="1">
    <citation type="submission" date="2016-04" db="EMBL/GenBank/DDBJ databases">
        <authorList>
            <person name="Evans L.H."/>
            <person name="Alamgir A."/>
            <person name="Owens N."/>
            <person name="Weber N.D."/>
            <person name="Virtaneva K."/>
            <person name="Barbian K."/>
            <person name="Babar A."/>
            <person name="Rosenke K."/>
        </authorList>
    </citation>
    <scope>NUCLEOTIDE SEQUENCE</scope>
    <source>
        <strain evidence="10">86</strain>
    </source>
</reference>
<evidence type="ECO:0000256" key="5">
    <source>
        <dbReference type="ARBA" id="ARBA00023004"/>
    </source>
</evidence>
<dbReference type="PIRSF" id="PIRSF000371">
    <property type="entry name" value="PFL_act_enz"/>
    <property type="match status" value="1"/>
</dbReference>
<dbReference type="InterPro" id="IPR007197">
    <property type="entry name" value="rSAM"/>
</dbReference>
<proteinExistence type="predicted"/>
<evidence type="ECO:0000259" key="9">
    <source>
        <dbReference type="PROSITE" id="PS51918"/>
    </source>
</evidence>
<dbReference type="SUPFAM" id="SSF102114">
    <property type="entry name" value="Radical SAM enzymes"/>
    <property type="match status" value="1"/>
</dbReference>
<dbReference type="Gene3D" id="3.80.30.10">
    <property type="entry name" value="pyruvate-formate lyase- activating enzyme"/>
    <property type="match status" value="1"/>
</dbReference>
<comment type="catalytic activity">
    <reaction evidence="7">
        <text>glycyl-[protein] + reduced [flavodoxin] + S-adenosyl-L-methionine = glycin-2-yl radical-[protein] + semiquinone [flavodoxin] + 5'-deoxyadenosine + L-methionine + H(+)</text>
        <dbReference type="Rhea" id="RHEA:61976"/>
        <dbReference type="Rhea" id="RHEA-COMP:10622"/>
        <dbReference type="Rhea" id="RHEA-COMP:14480"/>
        <dbReference type="Rhea" id="RHEA-COMP:15993"/>
        <dbReference type="Rhea" id="RHEA-COMP:15994"/>
        <dbReference type="ChEBI" id="CHEBI:15378"/>
        <dbReference type="ChEBI" id="CHEBI:17319"/>
        <dbReference type="ChEBI" id="CHEBI:29947"/>
        <dbReference type="ChEBI" id="CHEBI:32722"/>
        <dbReference type="ChEBI" id="CHEBI:57618"/>
        <dbReference type="ChEBI" id="CHEBI:57844"/>
        <dbReference type="ChEBI" id="CHEBI:59789"/>
        <dbReference type="ChEBI" id="CHEBI:140311"/>
    </reaction>
</comment>
<dbReference type="InterPro" id="IPR058240">
    <property type="entry name" value="rSAM_sf"/>
</dbReference>
<dbReference type="PROSITE" id="PS51918">
    <property type="entry name" value="RADICAL_SAM"/>
    <property type="match status" value="1"/>
</dbReference>
<organism evidence="10">
    <name type="scientific">uncultured Eubacteriales bacterium</name>
    <dbReference type="NCBI Taxonomy" id="172733"/>
    <lineage>
        <taxon>Bacteria</taxon>
        <taxon>Bacillati</taxon>
        <taxon>Bacillota</taxon>
        <taxon>Clostridia</taxon>
        <taxon>Eubacteriales</taxon>
        <taxon>environmental samples</taxon>
    </lineage>
</organism>
<dbReference type="InterPro" id="IPR017896">
    <property type="entry name" value="4Fe4S_Fe-S-bd"/>
</dbReference>
<evidence type="ECO:0000256" key="2">
    <source>
        <dbReference type="ARBA" id="ARBA00022485"/>
    </source>
</evidence>
<dbReference type="SFLD" id="SFLDG01066">
    <property type="entry name" value="organic_radical-activating_enz"/>
    <property type="match status" value="1"/>
</dbReference>
<accession>A0A212JK08</accession>
<dbReference type="SUPFAM" id="SSF54862">
    <property type="entry name" value="4Fe-4S ferredoxins"/>
    <property type="match status" value="1"/>
</dbReference>
<evidence type="ECO:0000313" key="10">
    <source>
        <dbReference type="EMBL" id="SBV99783.1"/>
    </source>
</evidence>